<dbReference type="GO" id="GO:0020037">
    <property type="term" value="F:heme binding"/>
    <property type="evidence" value="ECO:0007669"/>
    <property type="project" value="InterPro"/>
</dbReference>
<reference evidence="3" key="2">
    <citation type="journal article" date="2019" name="Mol. Plant Microbe Interact.">
        <title>Genome sequence resources for four phytopathogenic fungi from the Colletotrichum orbiculare species complex.</title>
        <authorList>
            <person name="Gan P."/>
            <person name="Tsushima A."/>
            <person name="Narusaka M."/>
            <person name="Narusaka Y."/>
            <person name="Takano Y."/>
            <person name="Kubo Y."/>
            <person name="Shirasu K."/>
        </authorList>
    </citation>
    <scope>GENOME REANNOTATION</scope>
    <source>
        <strain evidence="3">104-T / ATCC 96160 / CBS 514.97 / LARS 414 / MAFF 240422</strain>
    </source>
</reference>
<gene>
    <name evidence="2" type="ORF">Cob_v000241</name>
</gene>
<comment type="caution">
    <text evidence="2">The sequence shown here is derived from an EMBL/GenBank/DDBJ whole genome shotgun (WGS) entry which is preliminary data.</text>
</comment>
<sequence length="456" mass="51094">MIALSLFLLIVFLLLRWIYRPRRVSADKTDGLLSKDTNSRAASGSLGQKAHSIFDVSSYLGFLSETKLDFSFGADLNNAYRNIPEPASSPGRTQDNPLNKILDPIYRGNIHLIQGSLSRYISRRPAQQHAAECAAEETHRCALGWTTKKDVDLFEGVSGLVQKTVVRTLMGDASDESSDELLRILRALESDVADAWASETMGWVLHAPSRRLHRNRERVRELFHERLSCRDAAAVAGGPFEADLQDYLTYFLSERDAASARQQGFASHCTVVMLEAQNSVVANISWVVICLLRHPDVMNAVKRDARAGSGDSVLLQACIRETTRYYAGMERLYRSVQRAGDDEEDVTRFPHPDSWLPGRWINAENKLVDVEEEKHGVCGVRSAWDNNASKVLWDIVTKQVLSTLLRSYDVSLATTSRGPAVDFEALDFCRPGLPWLKNDLRVELSRRVWPELTGGC</sequence>
<proteinExistence type="predicted"/>
<evidence type="ECO:0000313" key="3">
    <source>
        <dbReference type="Proteomes" id="UP000014480"/>
    </source>
</evidence>
<dbReference type="GO" id="GO:0016705">
    <property type="term" value="F:oxidoreductase activity, acting on paired donors, with incorporation or reduction of molecular oxygen"/>
    <property type="evidence" value="ECO:0007669"/>
    <property type="project" value="InterPro"/>
</dbReference>
<organism evidence="2 3">
    <name type="scientific">Colletotrichum orbiculare (strain 104-T / ATCC 96160 / CBS 514.97 / LARS 414 / MAFF 240422)</name>
    <name type="common">Cucumber anthracnose fungus</name>
    <name type="synonym">Colletotrichum lagenarium</name>
    <dbReference type="NCBI Taxonomy" id="1213857"/>
    <lineage>
        <taxon>Eukaryota</taxon>
        <taxon>Fungi</taxon>
        <taxon>Dikarya</taxon>
        <taxon>Ascomycota</taxon>
        <taxon>Pezizomycotina</taxon>
        <taxon>Sordariomycetes</taxon>
        <taxon>Hypocreomycetidae</taxon>
        <taxon>Glomerellales</taxon>
        <taxon>Glomerellaceae</taxon>
        <taxon>Colletotrichum</taxon>
        <taxon>Colletotrichum orbiculare species complex</taxon>
    </lineage>
</organism>
<evidence type="ECO:0000313" key="2">
    <source>
        <dbReference type="EMBL" id="TDZ26175.1"/>
    </source>
</evidence>
<evidence type="ECO:0000256" key="1">
    <source>
        <dbReference type="SAM" id="SignalP"/>
    </source>
</evidence>
<dbReference type="GO" id="GO:0004497">
    <property type="term" value="F:monooxygenase activity"/>
    <property type="evidence" value="ECO:0007669"/>
    <property type="project" value="InterPro"/>
</dbReference>
<feature type="chain" id="PRO_5019807168" evidence="1">
    <location>
        <begin position="27"/>
        <end position="456"/>
    </location>
</feature>
<feature type="signal peptide" evidence="1">
    <location>
        <begin position="1"/>
        <end position="26"/>
    </location>
</feature>
<accession>A0A484G9M0</accession>
<dbReference type="Gene3D" id="1.10.630.10">
    <property type="entry name" value="Cytochrome P450"/>
    <property type="match status" value="1"/>
</dbReference>
<dbReference type="InterPro" id="IPR036396">
    <property type="entry name" value="Cyt_P450_sf"/>
</dbReference>
<dbReference type="STRING" id="1213857.A0A484G9M0"/>
<keyword evidence="1" id="KW-0732">Signal</keyword>
<dbReference type="AlphaFoldDB" id="A0A484G9M0"/>
<reference evidence="3" key="1">
    <citation type="journal article" date="2013" name="New Phytol.">
        <title>Comparative genomic and transcriptomic analyses reveal the hemibiotrophic stage shift of Colletotrichum fungi.</title>
        <authorList>
            <person name="Gan P."/>
            <person name="Ikeda K."/>
            <person name="Irieda H."/>
            <person name="Narusaka M."/>
            <person name="O'Connell R.J."/>
            <person name="Narusaka Y."/>
            <person name="Takano Y."/>
            <person name="Kubo Y."/>
            <person name="Shirasu K."/>
        </authorList>
    </citation>
    <scope>NUCLEOTIDE SEQUENCE [LARGE SCALE GENOMIC DNA]</scope>
    <source>
        <strain evidence="3">104-T / ATCC 96160 / CBS 514.97 / LARS 414 / MAFF 240422</strain>
    </source>
</reference>
<dbReference type="OrthoDB" id="1055148at2759"/>
<name>A0A484G9M0_COLOR</name>
<keyword evidence="3" id="KW-1185">Reference proteome</keyword>
<dbReference type="EMBL" id="AMCV02000001">
    <property type="protein sequence ID" value="TDZ26175.1"/>
    <property type="molecule type" value="Genomic_DNA"/>
</dbReference>
<protein>
    <submittedName>
        <fullName evidence="2">25-hydroxyvitamin D-1 alpha hydroxylase</fullName>
    </submittedName>
</protein>
<dbReference type="Proteomes" id="UP000014480">
    <property type="component" value="Unassembled WGS sequence"/>
</dbReference>
<dbReference type="GO" id="GO:0005506">
    <property type="term" value="F:iron ion binding"/>
    <property type="evidence" value="ECO:0007669"/>
    <property type="project" value="InterPro"/>
</dbReference>
<dbReference type="SUPFAM" id="SSF48264">
    <property type="entry name" value="Cytochrome P450"/>
    <property type="match status" value="1"/>
</dbReference>